<reference evidence="3" key="2">
    <citation type="submission" date="2018-07" db="EMBL/GenBank/DDBJ databases">
        <authorList>
            <person name="Quirk P.G."/>
            <person name="Krulwich T.A."/>
        </authorList>
    </citation>
    <scope>NUCLEOTIDE SEQUENCE</scope>
</reference>
<feature type="region of interest" description="Disordered" evidence="1">
    <location>
        <begin position="71"/>
        <end position="287"/>
    </location>
</feature>
<accession>A0A336KFK7</accession>
<evidence type="ECO:0000256" key="1">
    <source>
        <dbReference type="SAM" id="MobiDB-lite"/>
    </source>
</evidence>
<dbReference type="EMBL" id="UFQS01000368">
    <property type="protein sequence ID" value="SSX03239.1"/>
    <property type="molecule type" value="Genomic_DNA"/>
</dbReference>
<feature type="compositionally biased region" description="Low complexity" evidence="1">
    <location>
        <begin position="254"/>
        <end position="278"/>
    </location>
</feature>
<sequence>MAHSCITYRFFHTFDRRPLEESAIKRKIELEKKSEYLRQNKMLKFRERNSMKIALICLILCLSSQVDARKGAGAKRGGSSSKFSSNRVAKPQQTQQQSYANPNIAQLSYSPSQQAAPVRPSAPVDSSAGSRPIGWNTGGHESPAVAANKPPVNSAPYPVNNNQFPQAPPPSYSQYPNQHGNVNGPPPPYSAQPQPGVQSRFNEAPPAYSPQNPNPGYPIQQQQGLGQPGYGQAPAGYPQQPGFGAQPGFGGQPGYPVQQGQPGFGAPQAPVINNYYQGQPGGGGGSSGLSGLQTGLLAGTAGLSLYSALKPSDTKTIIINNTVIQEVPVNSTEAAQNVSDSTPVPLAAYPASAEMVPLAPIPATGLYPSLAPMMNVPCNGTDCPTTTVPETNPSQAPQMASSEPSMLSSTSNQSPSSLAPLTTFAAMANDAATSNLPEVASSTVAVPSTEAVTTTQSTTTTTAMPTLPPMSHALNANQAKENQTDKHVDSGSNSMKITVSALVLPLIWMNNDDINLWNLKKNL</sequence>
<feature type="compositionally biased region" description="Low complexity" evidence="1">
    <location>
        <begin position="405"/>
        <end position="416"/>
    </location>
</feature>
<proteinExistence type="predicted"/>
<feature type="compositionally biased region" description="Polar residues" evidence="1">
    <location>
        <begin position="385"/>
        <end position="404"/>
    </location>
</feature>
<feature type="compositionally biased region" description="Low complexity" evidence="1">
    <location>
        <begin position="217"/>
        <end position="244"/>
    </location>
</feature>
<reference evidence="2" key="1">
    <citation type="submission" date="2018-04" db="EMBL/GenBank/DDBJ databases">
        <authorList>
            <person name="Go L.Y."/>
            <person name="Mitchell J.A."/>
        </authorList>
    </citation>
    <scope>NUCLEOTIDE SEQUENCE</scope>
    <source>
        <tissue evidence="2">Whole organism</tissue>
    </source>
</reference>
<feature type="compositionally biased region" description="Polar residues" evidence="1">
    <location>
        <begin position="83"/>
        <end position="115"/>
    </location>
</feature>
<evidence type="ECO:0000313" key="3">
    <source>
        <dbReference type="EMBL" id="SSX23605.1"/>
    </source>
</evidence>
<organism evidence="2">
    <name type="scientific">Culicoides sonorensis</name>
    <name type="common">Biting midge</name>
    <dbReference type="NCBI Taxonomy" id="179676"/>
    <lineage>
        <taxon>Eukaryota</taxon>
        <taxon>Metazoa</taxon>
        <taxon>Ecdysozoa</taxon>
        <taxon>Arthropoda</taxon>
        <taxon>Hexapoda</taxon>
        <taxon>Insecta</taxon>
        <taxon>Pterygota</taxon>
        <taxon>Neoptera</taxon>
        <taxon>Endopterygota</taxon>
        <taxon>Diptera</taxon>
        <taxon>Nematocera</taxon>
        <taxon>Chironomoidea</taxon>
        <taxon>Ceratopogonidae</taxon>
        <taxon>Ceratopogoninae</taxon>
        <taxon>Culicoides</taxon>
        <taxon>Monoculicoides</taxon>
    </lineage>
</organism>
<name>A0A336KFK7_CULSO</name>
<dbReference type="AlphaFoldDB" id="A0A336KFK7"/>
<dbReference type="VEuPathDB" id="VectorBase:CSON009322"/>
<evidence type="ECO:0000313" key="2">
    <source>
        <dbReference type="EMBL" id="SSX03239.1"/>
    </source>
</evidence>
<dbReference type="OMA" id="ITATQNH"/>
<protein>
    <submittedName>
        <fullName evidence="2">CSON009322 protein</fullName>
    </submittedName>
</protein>
<dbReference type="EMBL" id="UFQT01000368">
    <property type="protein sequence ID" value="SSX23605.1"/>
    <property type="molecule type" value="Genomic_DNA"/>
</dbReference>
<feature type="region of interest" description="Disordered" evidence="1">
    <location>
        <begin position="385"/>
        <end position="416"/>
    </location>
</feature>
<gene>
    <name evidence="2" type="primary">CSON009322</name>
</gene>